<dbReference type="EMBL" id="OU899034">
    <property type="protein sequence ID" value="CAH1717009.1"/>
    <property type="molecule type" value="Genomic_DNA"/>
</dbReference>
<name>A0A9P0ITP5_APHGO</name>
<sequence>MQYFYARQWAGWRYRLARLSPPTNATESDAYRGLSAIEGTTVGRTDERHKYTTRAYSVRARPRVRGIRVIRWYRATATTTASTVIKLIASYHGRLLFVIIFIYGISFRLSTLQNSFLRRVRYHVFYITGRVQRSFVRMVGRRQFLDPNSRIAFN</sequence>
<dbReference type="AlphaFoldDB" id="A0A9P0ITP5"/>
<reference evidence="2" key="1">
    <citation type="submission" date="2022-02" db="EMBL/GenBank/DDBJ databases">
        <authorList>
            <person name="King R."/>
        </authorList>
    </citation>
    <scope>NUCLEOTIDE SEQUENCE</scope>
</reference>
<keyword evidence="1" id="KW-0812">Transmembrane</keyword>
<evidence type="ECO:0000313" key="3">
    <source>
        <dbReference type="Proteomes" id="UP001154329"/>
    </source>
</evidence>
<gene>
    <name evidence="2" type="ORF">APHIGO_LOCUS3840</name>
</gene>
<feature type="transmembrane region" description="Helical" evidence="1">
    <location>
        <begin position="72"/>
        <end position="89"/>
    </location>
</feature>
<accession>A0A9P0ITP5</accession>
<proteinExistence type="predicted"/>
<protein>
    <submittedName>
        <fullName evidence="2">Uncharacterized protein</fullName>
    </submittedName>
</protein>
<keyword evidence="3" id="KW-1185">Reference proteome</keyword>
<evidence type="ECO:0000256" key="1">
    <source>
        <dbReference type="SAM" id="Phobius"/>
    </source>
</evidence>
<dbReference type="Proteomes" id="UP001154329">
    <property type="component" value="Chromosome 1"/>
</dbReference>
<organism evidence="2 3">
    <name type="scientific">Aphis gossypii</name>
    <name type="common">Cotton aphid</name>
    <dbReference type="NCBI Taxonomy" id="80765"/>
    <lineage>
        <taxon>Eukaryota</taxon>
        <taxon>Metazoa</taxon>
        <taxon>Ecdysozoa</taxon>
        <taxon>Arthropoda</taxon>
        <taxon>Hexapoda</taxon>
        <taxon>Insecta</taxon>
        <taxon>Pterygota</taxon>
        <taxon>Neoptera</taxon>
        <taxon>Paraneoptera</taxon>
        <taxon>Hemiptera</taxon>
        <taxon>Sternorrhyncha</taxon>
        <taxon>Aphidomorpha</taxon>
        <taxon>Aphidoidea</taxon>
        <taxon>Aphididae</taxon>
        <taxon>Aphidini</taxon>
        <taxon>Aphis</taxon>
        <taxon>Aphis</taxon>
    </lineage>
</organism>
<feature type="transmembrane region" description="Helical" evidence="1">
    <location>
        <begin position="95"/>
        <end position="112"/>
    </location>
</feature>
<evidence type="ECO:0000313" key="2">
    <source>
        <dbReference type="EMBL" id="CAH1717009.1"/>
    </source>
</evidence>
<keyword evidence="1" id="KW-1133">Transmembrane helix</keyword>
<keyword evidence="1" id="KW-0472">Membrane</keyword>
<reference evidence="2" key="2">
    <citation type="submission" date="2022-10" db="EMBL/GenBank/DDBJ databases">
        <authorList>
            <consortium name="ENA_rothamsted_submissions"/>
            <consortium name="culmorum"/>
            <person name="King R."/>
        </authorList>
    </citation>
    <scope>NUCLEOTIDE SEQUENCE</scope>
</reference>